<evidence type="ECO:0000313" key="3">
    <source>
        <dbReference type="Proteomes" id="UP001161438"/>
    </source>
</evidence>
<dbReference type="RefSeq" id="XP_056081508.1">
    <property type="nucleotide sequence ID" value="XM_056221748.1"/>
</dbReference>
<dbReference type="Proteomes" id="UP001161438">
    <property type="component" value="Chromosome 5"/>
</dbReference>
<protein>
    <submittedName>
        <fullName evidence="2">Uncharacterized protein</fullName>
    </submittedName>
</protein>
<accession>A0AA35IXM0</accession>
<dbReference type="AlphaFoldDB" id="A0AA35IXM0"/>
<reference evidence="2" key="1">
    <citation type="submission" date="2022-10" db="EMBL/GenBank/DDBJ databases">
        <authorList>
            <person name="Byrne P K."/>
        </authorList>
    </citation>
    <scope>NUCLEOTIDE SEQUENCE</scope>
    <source>
        <strain evidence="2">IFO1815</strain>
    </source>
</reference>
<keyword evidence="1" id="KW-0732">Signal</keyword>
<proteinExistence type="predicted"/>
<keyword evidence="3" id="KW-1185">Reference proteome</keyword>
<evidence type="ECO:0000256" key="1">
    <source>
        <dbReference type="SAM" id="SignalP"/>
    </source>
</evidence>
<organism evidence="2 3">
    <name type="scientific">Saccharomyces mikatae IFO 1815</name>
    <dbReference type="NCBI Taxonomy" id="226126"/>
    <lineage>
        <taxon>Eukaryota</taxon>
        <taxon>Fungi</taxon>
        <taxon>Dikarya</taxon>
        <taxon>Ascomycota</taxon>
        <taxon>Saccharomycotina</taxon>
        <taxon>Saccharomycetes</taxon>
        <taxon>Saccharomycetales</taxon>
        <taxon>Saccharomycetaceae</taxon>
        <taxon>Saccharomyces</taxon>
    </lineage>
</organism>
<dbReference type="EMBL" id="OX365761">
    <property type="protein sequence ID" value="CAI4038393.1"/>
    <property type="molecule type" value="Genomic_DNA"/>
</dbReference>
<feature type="signal peptide" evidence="1">
    <location>
        <begin position="1"/>
        <end position="19"/>
    </location>
</feature>
<dbReference type="GeneID" id="80917604"/>
<sequence length="268" mass="30683">MQLMTFLLILFAWVSYSIATQTSWSDGLMRTLATGVGSTASDAPTYRCFCDINMNWIEMEKIAELVSQNYINNTSNIDVDLSNTILDAIDPLKSRVCKDLSKPDLFNNKPNLRHESVSIIQRISNVLFAGIEQLFSRLVTIIKANQHCTGITSYPTSRSRGNLSKKLTVYLWVSWFQINDVTDTDSIYIIAVSLPKVQTTSISSVISKEVRKWIFDEARKTNLASWCSKNVINNNWEANFRFLKWNGEKLFQQNIWDIPCQSIQMTMH</sequence>
<evidence type="ECO:0000313" key="2">
    <source>
        <dbReference type="EMBL" id="CAI4038393.1"/>
    </source>
</evidence>
<gene>
    <name evidence="2" type="primary">SMKI05G0020</name>
    <name evidence="2" type="ORF">SMKI_05G0020</name>
</gene>
<name>A0AA35IXM0_SACMI</name>
<feature type="chain" id="PRO_5041263941" evidence="1">
    <location>
        <begin position="20"/>
        <end position="268"/>
    </location>
</feature>